<name>A0A4R0NPM1_9SPHI</name>
<evidence type="ECO:0000256" key="2">
    <source>
        <dbReference type="ARBA" id="ARBA00022676"/>
    </source>
</evidence>
<evidence type="ECO:0000256" key="1">
    <source>
        <dbReference type="ARBA" id="ARBA00006739"/>
    </source>
</evidence>
<dbReference type="Proteomes" id="UP000293347">
    <property type="component" value="Unassembled WGS sequence"/>
</dbReference>
<dbReference type="Pfam" id="PF00535">
    <property type="entry name" value="Glycos_transf_2"/>
    <property type="match status" value="1"/>
</dbReference>
<sequence length="324" mass="36977">MENMAQALSIVIVNYNGSAFLENCLRSFGGFLDLNNIAHEFLILDNASTDDSVEIIKRIASEFLNVKPVFSEINHGFGSANNILIEMAAYATVVLLNNDTLTIDLQELCNKAKNSLLEKNTIYSCSILNADHSIQKNTFSYPKVFNILIDVFLVKKLFYSAYKFLFKERLQVLNGYYSGCYLVMKADVFKKAGGFDPDFFFYHEECDLFLRLEKLGIQKELLKDRIVHYGSGGIGISDFAFKNYYVNLARLLIKNHYGSADLIKLIFKISFHFRILLLLFGFKIPYSPFSHMYKSNAIFQSSNKQLIALHKETLAQISGLHYSK</sequence>
<accession>A0A4R0NPM1</accession>
<evidence type="ECO:0000259" key="4">
    <source>
        <dbReference type="Pfam" id="PF00535"/>
    </source>
</evidence>
<feature type="domain" description="Glycosyltransferase 2-like" evidence="4">
    <location>
        <begin position="9"/>
        <end position="102"/>
    </location>
</feature>
<dbReference type="EMBL" id="SJSL01000001">
    <property type="protein sequence ID" value="TCD02746.1"/>
    <property type="molecule type" value="Genomic_DNA"/>
</dbReference>
<evidence type="ECO:0000313" key="6">
    <source>
        <dbReference type="Proteomes" id="UP000293347"/>
    </source>
</evidence>
<dbReference type="InterPro" id="IPR001173">
    <property type="entry name" value="Glyco_trans_2-like"/>
</dbReference>
<keyword evidence="2" id="KW-0328">Glycosyltransferase</keyword>
<keyword evidence="3 5" id="KW-0808">Transferase</keyword>
<proteinExistence type="inferred from homology"/>
<dbReference type="PANTHER" id="PTHR43179:SF12">
    <property type="entry name" value="GALACTOFURANOSYLTRANSFERASE GLFT2"/>
    <property type="match status" value="1"/>
</dbReference>
<evidence type="ECO:0000313" key="5">
    <source>
        <dbReference type="EMBL" id="TCD02746.1"/>
    </source>
</evidence>
<reference evidence="5 6" key="1">
    <citation type="submission" date="2019-02" db="EMBL/GenBank/DDBJ databases">
        <title>Pedobacter sp. RP-1-14 sp. nov., isolated from Arctic soil.</title>
        <authorList>
            <person name="Dahal R.H."/>
        </authorList>
    </citation>
    <scope>NUCLEOTIDE SEQUENCE [LARGE SCALE GENOMIC DNA]</scope>
    <source>
        <strain evidence="5 6">RP-1-14</strain>
    </source>
</reference>
<protein>
    <submittedName>
        <fullName evidence="5">Glycosyltransferase family 2 protein</fullName>
    </submittedName>
</protein>
<comment type="similarity">
    <text evidence="1">Belongs to the glycosyltransferase 2 family.</text>
</comment>
<dbReference type="InterPro" id="IPR029044">
    <property type="entry name" value="Nucleotide-diphossugar_trans"/>
</dbReference>
<evidence type="ECO:0000256" key="3">
    <source>
        <dbReference type="ARBA" id="ARBA00022679"/>
    </source>
</evidence>
<comment type="caution">
    <text evidence="5">The sequence shown here is derived from an EMBL/GenBank/DDBJ whole genome shotgun (WGS) entry which is preliminary data.</text>
</comment>
<gene>
    <name evidence="5" type="ORF">EZ437_01785</name>
</gene>
<dbReference type="SUPFAM" id="SSF53448">
    <property type="entry name" value="Nucleotide-diphospho-sugar transferases"/>
    <property type="match status" value="1"/>
</dbReference>
<dbReference type="AlphaFoldDB" id="A0A4R0NPM1"/>
<dbReference type="GO" id="GO:0016757">
    <property type="term" value="F:glycosyltransferase activity"/>
    <property type="evidence" value="ECO:0007669"/>
    <property type="project" value="UniProtKB-KW"/>
</dbReference>
<organism evidence="5 6">
    <name type="scientific">Pedobacter psychroterrae</name>
    <dbReference type="NCBI Taxonomy" id="2530453"/>
    <lineage>
        <taxon>Bacteria</taxon>
        <taxon>Pseudomonadati</taxon>
        <taxon>Bacteroidota</taxon>
        <taxon>Sphingobacteriia</taxon>
        <taxon>Sphingobacteriales</taxon>
        <taxon>Sphingobacteriaceae</taxon>
        <taxon>Pedobacter</taxon>
    </lineage>
</organism>
<keyword evidence="6" id="KW-1185">Reference proteome</keyword>
<dbReference type="PANTHER" id="PTHR43179">
    <property type="entry name" value="RHAMNOSYLTRANSFERASE WBBL"/>
    <property type="match status" value="1"/>
</dbReference>
<dbReference type="Gene3D" id="3.90.550.10">
    <property type="entry name" value="Spore Coat Polysaccharide Biosynthesis Protein SpsA, Chain A"/>
    <property type="match status" value="1"/>
</dbReference>
<dbReference type="OrthoDB" id="9771846at2"/>